<dbReference type="Pfam" id="PF00135">
    <property type="entry name" value="COesterase"/>
    <property type="match status" value="1"/>
</dbReference>
<dbReference type="EC" id="3.1.1.-" evidence="3"/>
<sequence>MDESSHLTSDYPRVRISSGEIQGEFAQDGTIAVWKGVPFGAPTGGAGRFRRPKPPRPWQGILDCTRYQSPAPQPNYGLSERLIGDEDCLHLDIVRPHSVERLPVVVYFHGGSFLMGASHQNMLRGYRLARVMNVVYVSLNFRLGVLGYLDLRSLGGDCVANPALWDQVLALEWVRENIAQFGGDPDSVTIMGESAGGAAVLALLCSPPAHGLFHRAIAQSPPIGLIHSKAQSQLWARQLLTRLGLSHDSTVEDLRTFSADELVRAGMSMMWRAGELQFLNSTFGPTVESESLPEHPMVAFQHGRQARVPLMLGTNLDEAGIARYFFQRTARRAKAGRRLLYPYDPEHTDTVLKAYGGARSRAEFADLVTDALFWAPTVRIASHHNEVAPTWMYRFDFAPQLMRKLGIGAAHSAELSNVFGTPEASKTRLLSKVGRDDEAMQRLTAEMQRHWASFISSGQPGSDWPQYKPPTDQHHSRPTMVFDAQSRVEYDPKADKRRAWKGYNVLEWGAGRPELLRDLGFRVDD</sequence>
<evidence type="ECO:0000256" key="1">
    <source>
        <dbReference type="ARBA" id="ARBA00005964"/>
    </source>
</evidence>
<dbReference type="InterPro" id="IPR050309">
    <property type="entry name" value="Type-B_Carboxylest/Lipase"/>
</dbReference>
<dbReference type="GO" id="GO:0016787">
    <property type="term" value="F:hydrolase activity"/>
    <property type="evidence" value="ECO:0007669"/>
    <property type="project" value="UniProtKB-KW"/>
</dbReference>
<protein>
    <recommendedName>
        <fullName evidence="3">Carboxylic ester hydrolase</fullName>
        <ecNumber evidence="3">3.1.1.-</ecNumber>
    </recommendedName>
</protein>
<accession>A0AAP4F4X5</accession>
<dbReference type="EMBL" id="JASNVH010000002">
    <property type="protein sequence ID" value="MDK4306269.1"/>
    <property type="molecule type" value="Genomic_DNA"/>
</dbReference>
<evidence type="ECO:0000256" key="3">
    <source>
        <dbReference type="RuleBase" id="RU361235"/>
    </source>
</evidence>
<dbReference type="AlphaFoldDB" id="A0AAP4F4X5"/>
<comment type="similarity">
    <text evidence="1 3">Belongs to the type-B carboxylesterase/lipase family.</text>
</comment>
<evidence type="ECO:0000256" key="2">
    <source>
        <dbReference type="ARBA" id="ARBA00022801"/>
    </source>
</evidence>
<dbReference type="InterPro" id="IPR019826">
    <property type="entry name" value="Carboxylesterase_B_AS"/>
</dbReference>
<feature type="domain" description="Carboxylesterase type B" evidence="5">
    <location>
        <begin position="12"/>
        <end position="475"/>
    </location>
</feature>
<evidence type="ECO:0000256" key="4">
    <source>
        <dbReference type="SAM" id="MobiDB-lite"/>
    </source>
</evidence>
<dbReference type="Gene3D" id="3.40.50.1820">
    <property type="entry name" value="alpha/beta hydrolase"/>
    <property type="match status" value="1"/>
</dbReference>
<dbReference type="InterPro" id="IPR029058">
    <property type="entry name" value="AB_hydrolase_fold"/>
</dbReference>
<dbReference type="Proteomes" id="UP001224412">
    <property type="component" value="Unassembled WGS sequence"/>
</dbReference>
<dbReference type="PROSITE" id="PS00122">
    <property type="entry name" value="CARBOXYLESTERASE_B_1"/>
    <property type="match status" value="1"/>
</dbReference>
<proteinExistence type="inferred from homology"/>
<organism evidence="6 7">
    <name type="scientific">Corynebacterium pseudodiphtheriticum</name>
    <dbReference type="NCBI Taxonomy" id="37637"/>
    <lineage>
        <taxon>Bacteria</taxon>
        <taxon>Bacillati</taxon>
        <taxon>Actinomycetota</taxon>
        <taxon>Actinomycetes</taxon>
        <taxon>Mycobacteriales</taxon>
        <taxon>Corynebacteriaceae</taxon>
        <taxon>Corynebacterium</taxon>
    </lineage>
</organism>
<dbReference type="SUPFAM" id="SSF53474">
    <property type="entry name" value="alpha/beta-Hydrolases"/>
    <property type="match status" value="1"/>
</dbReference>
<gene>
    <name evidence="6" type="ORF">QPX42_01675</name>
</gene>
<dbReference type="InterPro" id="IPR002018">
    <property type="entry name" value="CarbesteraseB"/>
</dbReference>
<evidence type="ECO:0000313" key="6">
    <source>
        <dbReference type="EMBL" id="MDK4306269.1"/>
    </source>
</evidence>
<dbReference type="RefSeq" id="WP_239264002.1">
    <property type="nucleotide sequence ID" value="NZ_JAKRDN010000005.1"/>
</dbReference>
<keyword evidence="2 3" id="KW-0378">Hydrolase</keyword>
<evidence type="ECO:0000259" key="5">
    <source>
        <dbReference type="Pfam" id="PF00135"/>
    </source>
</evidence>
<evidence type="ECO:0000313" key="7">
    <source>
        <dbReference type="Proteomes" id="UP001224412"/>
    </source>
</evidence>
<feature type="region of interest" description="Disordered" evidence="4">
    <location>
        <begin position="458"/>
        <end position="477"/>
    </location>
</feature>
<reference evidence="6" key="1">
    <citation type="submission" date="2023-05" db="EMBL/GenBank/DDBJ databases">
        <title>Metabolic capabilities are highly conserved among human nasal-associated Corynebacterium species in pangenomic analyses.</title>
        <authorList>
            <person name="Tran T.H."/>
            <person name="Roberts A.Q."/>
            <person name="Escapa I.F."/>
            <person name="Gao W."/>
            <person name="Conlan S."/>
            <person name="Kong H."/>
            <person name="Segre J.A."/>
            <person name="Kelly M.S."/>
            <person name="Lemon K.P."/>
        </authorList>
    </citation>
    <scope>NUCLEOTIDE SEQUENCE</scope>
    <source>
        <strain evidence="6">KPL2773</strain>
    </source>
</reference>
<name>A0AAP4F4X5_9CORY</name>
<dbReference type="PANTHER" id="PTHR11559">
    <property type="entry name" value="CARBOXYLESTERASE"/>
    <property type="match status" value="1"/>
</dbReference>
<comment type="caution">
    <text evidence="6">The sequence shown here is derived from an EMBL/GenBank/DDBJ whole genome shotgun (WGS) entry which is preliminary data.</text>
</comment>